<gene>
    <name evidence="1" type="ORF">E1298_28660</name>
</gene>
<dbReference type="Proteomes" id="UP000294513">
    <property type="component" value="Unassembled WGS sequence"/>
</dbReference>
<sequence length="99" mass="10928">MRLLELREDGDASTNDLADVLLRQGRRADELGEVAVGRPHLWYQDGNGVVEQGPVRSEGVRGRVAKAIRNGGAPLVHISNTVRTPGRCPDRLREVDDYL</sequence>
<dbReference type="EMBL" id="SMKU01000185">
    <property type="protein sequence ID" value="TDD79053.1"/>
    <property type="molecule type" value="Genomic_DNA"/>
</dbReference>
<keyword evidence="2" id="KW-1185">Reference proteome</keyword>
<organism evidence="1 2">
    <name type="scientific">Actinomadura rubrisoli</name>
    <dbReference type="NCBI Taxonomy" id="2530368"/>
    <lineage>
        <taxon>Bacteria</taxon>
        <taxon>Bacillati</taxon>
        <taxon>Actinomycetota</taxon>
        <taxon>Actinomycetes</taxon>
        <taxon>Streptosporangiales</taxon>
        <taxon>Thermomonosporaceae</taxon>
        <taxon>Actinomadura</taxon>
    </lineage>
</organism>
<dbReference type="RefSeq" id="WP_131898675.1">
    <property type="nucleotide sequence ID" value="NZ_SMKU01000185.1"/>
</dbReference>
<reference evidence="1 2" key="1">
    <citation type="submission" date="2019-03" db="EMBL/GenBank/DDBJ databases">
        <title>Draft genome sequences of novel Actinobacteria.</title>
        <authorList>
            <person name="Sahin N."/>
            <person name="Ay H."/>
            <person name="Saygin H."/>
        </authorList>
    </citation>
    <scope>NUCLEOTIDE SEQUENCE [LARGE SCALE GENOMIC DNA]</scope>
    <source>
        <strain evidence="1 2">H3C3</strain>
    </source>
</reference>
<evidence type="ECO:0000313" key="2">
    <source>
        <dbReference type="Proteomes" id="UP000294513"/>
    </source>
</evidence>
<proteinExistence type="predicted"/>
<name>A0A4R5B237_9ACTN</name>
<accession>A0A4R5B237</accession>
<evidence type="ECO:0000313" key="1">
    <source>
        <dbReference type="EMBL" id="TDD79053.1"/>
    </source>
</evidence>
<protein>
    <submittedName>
        <fullName evidence="1">Uncharacterized protein</fullName>
    </submittedName>
</protein>
<comment type="caution">
    <text evidence="1">The sequence shown here is derived from an EMBL/GenBank/DDBJ whole genome shotgun (WGS) entry which is preliminary data.</text>
</comment>
<dbReference type="AlphaFoldDB" id="A0A4R5B237"/>